<sequence length="136" mass="14969">MSAIAAAALLLPISSCRSSKLYTKRGVRGGFGVFAIIGDEGGLADRKNPWATIFDVEEPRTKVPQCKGKFLDVNQALEVARLDIQYCDWKARQDVLSIMLLHEKVVEVLNPLARDYKSIGTLMKELAELQEGSSTS</sequence>
<protein>
    <submittedName>
        <fullName evidence="2">Chlorophyllide a oxygenase</fullName>
    </submittedName>
</protein>
<feature type="chain" id="PRO_5044774511" evidence="1">
    <location>
        <begin position="19"/>
        <end position="136"/>
    </location>
</feature>
<keyword evidence="1" id="KW-0732">Signal</keyword>
<gene>
    <name evidence="2" type="ORF">Fot_51262</name>
</gene>
<accession>A0ABD1PVZ6</accession>
<evidence type="ECO:0000256" key="1">
    <source>
        <dbReference type="SAM" id="SignalP"/>
    </source>
</evidence>
<feature type="signal peptide" evidence="1">
    <location>
        <begin position="1"/>
        <end position="18"/>
    </location>
</feature>
<dbReference type="AlphaFoldDB" id="A0ABD1PVZ6"/>
<evidence type="ECO:0000313" key="2">
    <source>
        <dbReference type="EMBL" id="KAL2467737.1"/>
    </source>
</evidence>
<proteinExistence type="predicted"/>
<evidence type="ECO:0000313" key="3">
    <source>
        <dbReference type="Proteomes" id="UP001604277"/>
    </source>
</evidence>
<reference evidence="3" key="1">
    <citation type="submission" date="2024-07" db="EMBL/GenBank/DDBJ databases">
        <title>Two chromosome-level genome assemblies of Korean endemic species Abeliophyllum distichum and Forsythia ovata (Oleaceae).</title>
        <authorList>
            <person name="Jang H."/>
        </authorList>
    </citation>
    <scope>NUCLEOTIDE SEQUENCE [LARGE SCALE GENOMIC DNA]</scope>
</reference>
<keyword evidence="3" id="KW-1185">Reference proteome</keyword>
<name>A0ABD1PVZ6_9LAMI</name>
<organism evidence="2 3">
    <name type="scientific">Forsythia ovata</name>
    <dbReference type="NCBI Taxonomy" id="205694"/>
    <lineage>
        <taxon>Eukaryota</taxon>
        <taxon>Viridiplantae</taxon>
        <taxon>Streptophyta</taxon>
        <taxon>Embryophyta</taxon>
        <taxon>Tracheophyta</taxon>
        <taxon>Spermatophyta</taxon>
        <taxon>Magnoliopsida</taxon>
        <taxon>eudicotyledons</taxon>
        <taxon>Gunneridae</taxon>
        <taxon>Pentapetalae</taxon>
        <taxon>asterids</taxon>
        <taxon>lamiids</taxon>
        <taxon>Lamiales</taxon>
        <taxon>Oleaceae</taxon>
        <taxon>Forsythieae</taxon>
        <taxon>Forsythia</taxon>
    </lineage>
</organism>
<dbReference type="EMBL" id="JBFOLJ010000017">
    <property type="protein sequence ID" value="KAL2467737.1"/>
    <property type="molecule type" value="Genomic_DNA"/>
</dbReference>
<comment type="caution">
    <text evidence="2">The sequence shown here is derived from an EMBL/GenBank/DDBJ whole genome shotgun (WGS) entry which is preliminary data.</text>
</comment>
<dbReference type="Proteomes" id="UP001604277">
    <property type="component" value="Unassembled WGS sequence"/>
</dbReference>